<dbReference type="EMBL" id="OU503039">
    <property type="protein sequence ID" value="CAI9759252.1"/>
    <property type="molecule type" value="Genomic_DNA"/>
</dbReference>
<evidence type="ECO:0000313" key="2">
    <source>
        <dbReference type="Proteomes" id="UP000834106"/>
    </source>
</evidence>
<gene>
    <name evidence="1" type="ORF">FPE_LOCUS6682</name>
</gene>
<accession>A0AAD2DLR6</accession>
<organism evidence="1 2">
    <name type="scientific">Fraxinus pennsylvanica</name>
    <dbReference type="NCBI Taxonomy" id="56036"/>
    <lineage>
        <taxon>Eukaryota</taxon>
        <taxon>Viridiplantae</taxon>
        <taxon>Streptophyta</taxon>
        <taxon>Embryophyta</taxon>
        <taxon>Tracheophyta</taxon>
        <taxon>Spermatophyta</taxon>
        <taxon>Magnoliopsida</taxon>
        <taxon>eudicotyledons</taxon>
        <taxon>Gunneridae</taxon>
        <taxon>Pentapetalae</taxon>
        <taxon>asterids</taxon>
        <taxon>lamiids</taxon>
        <taxon>Lamiales</taxon>
        <taxon>Oleaceae</taxon>
        <taxon>Oleeae</taxon>
        <taxon>Fraxinus</taxon>
    </lineage>
</organism>
<name>A0AAD2DLR6_9LAMI</name>
<protein>
    <submittedName>
        <fullName evidence="1">Uncharacterized protein</fullName>
    </submittedName>
</protein>
<proteinExistence type="predicted"/>
<keyword evidence="2" id="KW-1185">Reference proteome</keyword>
<dbReference type="Proteomes" id="UP000834106">
    <property type="component" value="Chromosome 4"/>
</dbReference>
<evidence type="ECO:0000313" key="1">
    <source>
        <dbReference type="EMBL" id="CAI9759252.1"/>
    </source>
</evidence>
<reference evidence="1" key="1">
    <citation type="submission" date="2023-05" db="EMBL/GenBank/DDBJ databases">
        <authorList>
            <person name="Huff M."/>
        </authorList>
    </citation>
    <scope>NUCLEOTIDE SEQUENCE</scope>
</reference>
<sequence>MLTINISGKDTCCIGTGIPSNLSSYKMFWNWVTLYPVLRGKDSWSLDISAGGLVSALLVKVQKITALPKTRKSRFGGFLNMIGMADSPDTANSCMNIRVSEGNGQAAKAICSSNLCTTFFGHRVGTKMWIPATSLEEGYQSLPGYKMMWMLNKRMTQQLKALFRRSYFGHIFDMD</sequence>
<dbReference type="AlphaFoldDB" id="A0AAD2DLR6"/>